<evidence type="ECO:0000256" key="1">
    <source>
        <dbReference type="ARBA" id="ARBA00004162"/>
    </source>
</evidence>
<evidence type="ECO:0000256" key="10">
    <source>
        <dbReference type="ARBA" id="ARBA00023136"/>
    </source>
</evidence>
<dbReference type="SMART" id="SM01323">
    <property type="entry name" value="YajC"/>
    <property type="match status" value="1"/>
</dbReference>
<dbReference type="Pfam" id="PF02699">
    <property type="entry name" value="YajC"/>
    <property type="match status" value="1"/>
</dbReference>
<dbReference type="GO" id="GO:0015031">
    <property type="term" value="P:protein transport"/>
    <property type="evidence" value="ECO:0007669"/>
    <property type="project" value="UniProtKB-KW"/>
</dbReference>
<evidence type="ECO:0000256" key="7">
    <source>
        <dbReference type="ARBA" id="ARBA00022927"/>
    </source>
</evidence>
<keyword evidence="5" id="KW-1003">Cell membrane</keyword>
<evidence type="ECO:0000313" key="12">
    <source>
        <dbReference type="EMBL" id="SMO67600.1"/>
    </source>
</evidence>
<dbReference type="PANTHER" id="PTHR33909">
    <property type="entry name" value="SEC TRANSLOCON ACCESSORY COMPLEX SUBUNIT YAJC"/>
    <property type="match status" value="1"/>
</dbReference>
<dbReference type="EMBL" id="FXSZ01000006">
    <property type="protein sequence ID" value="SMO67600.1"/>
    <property type="molecule type" value="Genomic_DNA"/>
</dbReference>
<proteinExistence type="inferred from homology"/>
<dbReference type="GO" id="GO:0005886">
    <property type="term" value="C:plasma membrane"/>
    <property type="evidence" value="ECO:0007669"/>
    <property type="project" value="UniProtKB-SubCell"/>
</dbReference>
<keyword evidence="13" id="KW-1185">Reference proteome</keyword>
<dbReference type="OrthoDB" id="9800132at2"/>
<reference evidence="12 13" key="1">
    <citation type="submission" date="2017-05" db="EMBL/GenBank/DDBJ databases">
        <authorList>
            <person name="Varghese N."/>
            <person name="Submissions S."/>
        </authorList>
    </citation>
    <scope>NUCLEOTIDE SEQUENCE [LARGE SCALE GENOMIC DNA]</scope>
    <source>
        <strain evidence="12 13">DSM 21342</strain>
    </source>
</reference>
<evidence type="ECO:0000256" key="9">
    <source>
        <dbReference type="ARBA" id="ARBA00023010"/>
    </source>
</evidence>
<gene>
    <name evidence="12" type="ORF">SAMN06265350_10623</name>
</gene>
<dbReference type="NCBIfam" id="TIGR00739">
    <property type="entry name" value="yajC"/>
    <property type="match status" value="1"/>
</dbReference>
<keyword evidence="10 11" id="KW-0472">Membrane</keyword>
<comment type="subcellular location">
    <subcellularLocation>
        <location evidence="1">Cell membrane</location>
        <topology evidence="1">Single-pass membrane protein</topology>
    </subcellularLocation>
</comment>
<evidence type="ECO:0000256" key="5">
    <source>
        <dbReference type="ARBA" id="ARBA00022475"/>
    </source>
</evidence>
<organism evidence="12 13">
    <name type="scientific">Solitalea koreensis</name>
    <dbReference type="NCBI Taxonomy" id="543615"/>
    <lineage>
        <taxon>Bacteria</taxon>
        <taxon>Pseudomonadati</taxon>
        <taxon>Bacteroidota</taxon>
        <taxon>Sphingobacteriia</taxon>
        <taxon>Sphingobacteriales</taxon>
        <taxon>Sphingobacteriaceae</taxon>
        <taxon>Solitalea</taxon>
    </lineage>
</organism>
<evidence type="ECO:0000313" key="13">
    <source>
        <dbReference type="Proteomes" id="UP000315971"/>
    </source>
</evidence>
<name>A0A521D9M3_9SPHI</name>
<evidence type="ECO:0000256" key="8">
    <source>
        <dbReference type="ARBA" id="ARBA00022989"/>
    </source>
</evidence>
<protein>
    <recommendedName>
        <fullName evidence="3">Sec translocon accessory complex subunit YajC</fullName>
    </recommendedName>
</protein>
<dbReference type="Proteomes" id="UP000315971">
    <property type="component" value="Unassembled WGS sequence"/>
</dbReference>
<feature type="transmembrane region" description="Helical" evidence="11">
    <location>
        <begin position="20"/>
        <end position="38"/>
    </location>
</feature>
<evidence type="ECO:0000256" key="11">
    <source>
        <dbReference type="SAM" id="Phobius"/>
    </source>
</evidence>
<keyword evidence="6 11" id="KW-0812">Transmembrane</keyword>
<dbReference type="PRINTS" id="PR01853">
    <property type="entry name" value="YAJCTRNLCASE"/>
</dbReference>
<keyword evidence="4" id="KW-0813">Transport</keyword>
<comment type="similarity">
    <text evidence="2">Belongs to the YajC family.</text>
</comment>
<evidence type="ECO:0000256" key="4">
    <source>
        <dbReference type="ARBA" id="ARBA00022448"/>
    </source>
</evidence>
<dbReference type="RefSeq" id="WP_142603922.1">
    <property type="nucleotide sequence ID" value="NZ_FXSZ01000006.1"/>
</dbReference>
<dbReference type="PANTHER" id="PTHR33909:SF1">
    <property type="entry name" value="SEC TRANSLOCON ACCESSORY COMPLEX SUBUNIT YAJC"/>
    <property type="match status" value="1"/>
</dbReference>
<evidence type="ECO:0000256" key="3">
    <source>
        <dbReference type="ARBA" id="ARBA00014962"/>
    </source>
</evidence>
<keyword evidence="8 11" id="KW-1133">Transmembrane helix</keyword>
<sequence>MTISNVLLMAQQPGQNPLSTFLPLVLIAVVFYFFMIRPQTKKMKDQKKFIEELKKGDKVVTIGGIQGKIAEVAPDTFLIEVDHNVRIRVLRSAISLDNSKAANTTPSEDLK</sequence>
<dbReference type="AlphaFoldDB" id="A0A521D9M3"/>
<keyword evidence="9" id="KW-0811">Translocation</keyword>
<accession>A0A521D9M3</accession>
<evidence type="ECO:0000256" key="2">
    <source>
        <dbReference type="ARBA" id="ARBA00006742"/>
    </source>
</evidence>
<dbReference type="InterPro" id="IPR003849">
    <property type="entry name" value="Preprotein_translocase_YajC"/>
</dbReference>
<keyword evidence="7" id="KW-0653">Protein transport</keyword>
<evidence type="ECO:0000256" key="6">
    <source>
        <dbReference type="ARBA" id="ARBA00022692"/>
    </source>
</evidence>